<feature type="compositionally biased region" description="Pro residues" evidence="1">
    <location>
        <begin position="251"/>
        <end position="265"/>
    </location>
</feature>
<protein>
    <submittedName>
        <fullName evidence="2">Uncharacterized protein</fullName>
    </submittedName>
</protein>
<feature type="region of interest" description="Disordered" evidence="1">
    <location>
        <begin position="240"/>
        <end position="305"/>
    </location>
</feature>
<proteinExistence type="predicted"/>
<keyword evidence="3" id="KW-1185">Reference proteome</keyword>
<dbReference type="Proteomes" id="UP001501509">
    <property type="component" value="Unassembled WGS sequence"/>
</dbReference>
<name>A0ABP6C9N2_9ACTN</name>
<dbReference type="EMBL" id="BAAATD010000005">
    <property type="protein sequence ID" value="GAA2603981.1"/>
    <property type="molecule type" value="Genomic_DNA"/>
</dbReference>
<gene>
    <name evidence="2" type="ORF">GCM10010411_42650</name>
</gene>
<feature type="compositionally biased region" description="Polar residues" evidence="1">
    <location>
        <begin position="199"/>
        <end position="210"/>
    </location>
</feature>
<sequence length="439" mass="47443">MRGGSPDALHRLGVELDRAGRNWQDAGQALSNVLGSLGLATAPAQDIIRAGGWVAGQKHDVVRRRDELIRADQQQLLQAAYGTVQGLGHALSQPDSNVLNKAWHDYARRYLPGLWDGVKDVGLAGLASNPFTAPMYAMASPHSWMQRGPIGQFKGLVQGAQHPVAFTKAMINWDLWKQDPIRAYAQTVPSIVIGAVTLGTGSDSGATRRQTGPDKPETPLTATGKAVRALDDAANQAEKTDALGQENTQTPSPPASSKPTKPVPPNMEVVGNQPKAAGGSETGGRTVVGPSTPAPNASAEQAPLQSPQELMAIARSGLSLQEIFDDFGAETTGRVIGEVARQDHAKLQAGEGQHAYMMRRFEELDVPREKRADVMMHTARQAWGEAGRFKLPSGEIAIVTGKDSVPDTFIIREDGSIFTRKTERWRDPETHEWRLRFLD</sequence>
<reference evidence="3" key="1">
    <citation type="journal article" date="2019" name="Int. J. Syst. Evol. Microbiol.">
        <title>The Global Catalogue of Microorganisms (GCM) 10K type strain sequencing project: providing services to taxonomists for standard genome sequencing and annotation.</title>
        <authorList>
            <consortium name="The Broad Institute Genomics Platform"/>
            <consortium name="The Broad Institute Genome Sequencing Center for Infectious Disease"/>
            <person name="Wu L."/>
            <person name="Ma J."/>
        </authorList>
    </citation>
    <scope>NUCLEOTIDE SEQUENCE [LARGE SCALE GENOMIC DNA]</scope>
    <source>
        <strain evidence="3">JCM 6833</strain>
    </source>
</reference>
<evidence type="ECO:0000313" key="2">
    <source>
        <dbReference type="EMBL" id="GAA2603981.1"/>
    </source>
</evidence>
<evidence type="ECO:0000313" key="3">
    <source>
        <dbReference type="Proteomes" id="UP001501509"/>
    </source>
</evidence>
<organism evidence="2 3">
    <name type="scientific">Actinomadura fulvescens</name>
    <dbReference type="NCBI Taxonomy" id="46160"/>
    <lineage>
        <taxon>Bacteria</taxon>
        <taxon>Bacillati</taxon>
        <taxon>Actinomycetota</taxon>
        <taxon>Actinomycetes</taxon>
        <taxon>Streptosporangiales</taxon>
        <taxon>Thermomonosporaceae</taxon>
        <taxon>Actinomadura</taxon>
    </lineage>
</organism>
<feature type="compositionally biased region" description="Polar residues" evidence="1">
    <location>
        <begin position="294"/>
        <end position="305"/>
    </location>
</feature>
<accession>A0ABP6C9N2</accession>
<evidence type="ECO:0000256" key="1">
    <source>
        <dbReference type="SAM" id="MobiDB-lite"/>
    </source>
</evidence>
<comment type="caution">
    <text evidence="2">The sequence shown here is derived from an EMBL/GenBank/DDBJ whole genome shotgun (WGS) entry which is preliminary data.</text>
</comment>
<feature type="region of interest" description="Disordered" evidence="1">
    <location>
        <begin position="198"/>
        <end position="223"/>
    </location>
</feature>